<evidence type="ECO:0000256" key="1">
    <source>
        <dbReference type="ARBA" id="ARBA00004141"/>
    </source>
</evidence>
<accession>A0A4P9Y0W2</accession>
<dbReference type="InterPro" id="IPR035973">
    <property type="entry name" value="Cyt_c_oxidase_su3-like_sf"/>
</dbReference>
<dbReference type="PANTHER" id="PTHR11403:SF7">
    <property type="entry name" value="CYTOCHROME C OXIDASE SUBUNIT 3"/>
    <property type="match status" value="1"/>
</dbReference>
<organism evidence="11 12">
    <name type="scientific">Piptocephalis cylindrospora</name>
    <dbReference type="NCBI Taxonomy" id="1907219"/>
    <lineage>
        <taxon>Eukaryota</taxon>
        <taxon>Fungi</taxon>
        <taxon>Fungi incertae sedis</taxon>
        <taxon>Zoopagomycota</taxon>
        <taxon>Zoopagomycotina</taxon>
        <taxon>Zoopagomycetes</taxon>
        <taxon>Zoopagales</taxon>
        <taxon>Piptocephalidaceae</taxon>
        <taxon>Piptocephalis</taxon>
    </lineage>
</organism>
<proteinExistence type="inferred from homology"/>
<keyword evidence="4 8" id="KW-0812">Transmembrane</keyword>
<feature type="transmembrane region" description="Helical" evidence="9">
    <location>
        <begin position="18"/>
        <end position="35"/>
    </location>
</feature>
<dbReference type="InterPro" id="IPR013833">
    <property type="entry name" value="Cyt_c_oxidase_su3_a-hlx"/>
</dbReference>
<dbReference type="PROSITE" id="PS50253">
    <property type="entry name" value="COX3"/>
    <property type="match status" value="1"/>
</dbReference>
<keyword evidence="8" id="KW-0496">Mitochondrion</keyword>
<keyword evidence="6 9" id="KW-1133">Transmembrane helix</keyword>
<comment type="subcellular location">
    <subcellularLocation>
        <location evidence="1">Membrane</location>
        <topology evidence="1">Multi-pass membrane protein</topology>
    </subcellularLocation>
</comment>
<gene>
    <name evidence="11" type="ORF">BJ684DRAFT_23059</name>
</gene>
<dbReference type="Pfam" id="PF00510">
    <property type="entry name" value="COX3"/>
    <property type="match status" value="2"/>
</dbReference>
<name>A0A4P9Y0W2_9FUNG</name>
<evidence type="ECO:0000256" key="5">
    <source>
        <dbReference type="ARBA" id="ARBA00022967"/>
    </source>
</evidence>
<dbReference type="Gene3D" id="1.10.287.70">
    <property type="match status" value="1"/>
</dbReference>
<dbReference type="EMBL" id="KZ988352">
    <property type="protein sequence ID" value="RKP12385.1"/>
    <property type="molecule type" value="Genomic_DNA"/>
</dbReference>
<evidence type="ECO:0000256" key="8">
    <source>
        <dbReference type="RuleBase" id="RU003375"/>
    </source>
</evidence>
<evidence type="ECO:0000256" key="4">
    <source>
        <dbReference type="ARBA" id="ARBA00022692"/>
    </source>
</evidence>
<evidence type="ECO:0000256" key="3">
    <source>
        <dbReference type="ARBA" id="ARBA00015944"/>
    </source>
</evidence>
<dbReference type="SUPFAM" id="SSF81452">
    <property type="entry name" value="Cytochrome c oxidase subunit III-like"/>
    <property type="match status" value="1"/>
</dbReference>
<feature type="transmembrane region" description="Helical" evidence="9">
    <location>
        <begin position="113"/>
        <end position="132"/>
    </location>
</feature>
<feature type="domain" description="Heme-copper oxidase subunit III family profile" evidence="10">
    <location>
        <begin position="6"/>
        <end position="158"/>
    </location>
</feature>
<dbReference type="Proteomes" id="UP000267251">
    <property type="component" value="Unassembled WGS sequence"/>
</dbReference>
<comment type="function">
    <text evidence="8">Component of the cytochrome c oxidase, the last enzyme in the mitochondrial electron transport chain which drives oxidative phosphorylation. The respiratory chain contains 3 multisubunit complexes succinate dehydrogenase (complex II, CII), ubiquinol-cytochrome c oxidoreductase (cytochrome b-c1 complex, complex III, CIII) and cytochrome c oxidase (complex IV, CIV), that cooperate to transfer electrons derived from NADH and succinate to molecular oxygen, creating an electrochemical gradient over the inner membrane that drives transmembrane transport and the ATP synthase. Cytochrome c oxidase is the component of the respiratory chain that catalyzes the reduction of oxygen to water. Electrons originating from reduced cytochrome c in the intermembrane space (IMS) are transferred via the dinuclear copper A center (CU(A)) of subunit 2 and heme A of subunit 1 to the active site in subunit 1, a binuclear center (BNC) formed by heme A3 and copper B (CU(B)). The BNC reduces molecular oxygen to 2 water molecules using 4 electrons from cytochrome c in the IMS and 4 protons from the mitochondrial matrix.</text>
</comment>
<evidence type="ECO:0000259" key="10">
    <source>
        <dbReference type="PROSITE" id="PS50253"/>
    </source>
</evidence>
<dbReference type="InterPro" id="IPR000298">
    <property type="entry name" value="Cyt_c_oxidase-like_su3"/>
</dbReference>
<keyword evidence="12" id="KW-1185">Reference proteome</keyword>
<protein>
    <recommendedName>
        <fullName evidence="3 8">Cytochrome c oxidase subunit 3</fullName>
    </recommendedName>
</protein>
<dbReference type="AlphaFoldDB" id="A0A4P9Y0W2"/>
<evidence type="ECO:0000256" key="6">
    <source>
        <dbReference type="ARBA" id="ARBA00022989"/>
    </source>
</evidence>
<keyword evidence="5" id="KW-1278">Translocase</keyword>
<feature type="transmembrane region" description="Helical" evidence="9">
    <location>
        <begin position="40"/>
        <end position="59"/>
    </location>
</feature>
<dbReference type="InterPro" id="IPR024791">
    <property type="entry name" value="Cyt_c/ubiquinol_Oxase_su3"/>
</dbReference>
<reference evidence="12" key="1">
    <citation type="journal article" date="2018" name="Nat. Microbiol.">
        <title>Leveraging single-cell genomics to expand the fungal tree of life.</title>
        <authorList>
            <person name="Ahrendt S.R."/>
            <person name="Quandt C.A."/>
            <person name="Ciobanu D."/>
            <person name="Clum A."/>
            <person name="Salamov A."/>
            <person name="Andreopoulos B."/>
            <person name="Cheng J.F."/>
            <person name="Woyke T."/>
            <person name="Pelin A."/>
            <person name="Henrissat B."/>
            <person name="Reynolds N.K."/>
            <person name="Benny G.L."/>
            <person name="Smith M.E."/>
            <person name="James T.Y."/>
            <person name="Grigoriev I.V."/>
        </authorList>
    </citation>
    <scope>NUCLEOTIDE SEQUENCE [LARGE SCALE GENOMIC DNA]</scope>
</reference>
<sequence>MNYKYQAHPFHLVEPSPWPLTASFALLILTTASVLNFHGFILFIISEVFFFISIFWAYFHSSLVPTVDLGASVTWAHHAIIGGDIKSSFEYYNASFTIADGIYGSCFYFGTGFHGLHVIIGTIFLFVCLIRVKNYQFTNSHHAGFEFAIFYWHFVDVV</sequence>
<dbReference type="CDD" id="cd01665">
    <property type="entry name" value="Cyt_c_Oxidase_III"/>
    <property type="match status" value="1"/>
</dbReference>
<evidence type="ECO:0000256" key="7">
    <source>
        <dbReference type="ARBA" id="ARBA00023136"/>
    </source>
</evidence>
<dbReference type="Gene3D" id="1.20.120.80">
    <property type="entry name" value="Cytochrome c oxidase, subunit III, four-helix bundle"/>
    <property type="match status" value="1"/>
</dbReference>
<dbReference type="GO" id="GO:0006123">
    <property type="term" value="P:mitochondrial electron transport, cytochrome c to oxygen"/>
    <property type="evidence" value="ECO:0007669"/>
    <property type="project" value="TreeGrafter"/>
</dbReference>
<dbReference type="OrthoDB" id="5565509at2759"/>
<dbReference type="GO" id="GO:0016020">
    <property type="term" value="C:membrane"/>
    <property type="evidence" value="ECO:0007669"/>
    <property type="project" value="UniProtKB-SubCell"/>
</dbReference>
<dbReference type="PANTHER" id="PTHR11403">
    <property type="entry name" value="CYTOCHROME C OXIDASE SUBUNIT III"/>
    <property type="match status" value="1"/>
</dbReference>
<dbReference type="GO" id="GO:0005739">
    <property type="term" value="C:mitochondrion"/>
    <property type="evidence" value="ECO:0007669"/>
    <property type="project" value="TreeGrafter"/>
</dbReference>
<evidence type="ECO:0000256" key="9">
    <source>
        <dbReference type="SAM" id="Phobius"/>
    </source>
</evidence>
<comment type="similarity">
    <text evidence="2 8">Belongs to the cytochrome c oxidase subunit 3 family.</text>
</comment>
<dbReference type="GO" id="GO:0004129">
    <property type="term" value="F:cytochrome-c oxidase activity"/>
    <property type="evidence" value="ECO:0007669"/>
    <property type="project" value="InterPro"/>
</dbReference>
<evidence type="ECO:0000313" key="11">
    <source>
        <dbReference type="EMBL" id="RKP12385.1"/>
    </source>
</evidence>
<evidence type="ECO:0000256" key="2">
    <source>
        <dbReference type="ARBA" id="ARBA00010581"/>
    </source>
</evidence>
<dbReference type="InterPro" id="IPR033945">
    <property type="entry name" value="Cyt_c_oxase_su3_dom"/>
</dbReference>
<evidence type="ECO:0000313" key="12">
    <source>
        <dbReference type="Proteomes" id="UP000267251"/>
    </source>
</evidence>
<keyword evidence="7 9" id="KW-0472">Membrane</keyword>